<feature type="compositionally biased region" description="Basic and acidic residues" evidence="1">
    <location>
        <begin position="350"/>
        <end position="370"/>
    </location>
</feature>
<protein>
    <submittedName>
        <fullName evidence="2">Uncharacterized protein</fullName>
    </submittedName>
</protein>
<evidence type="ECO:0000256" key="1">
    <source>
        <dbReference type="SAM" id="MobiDB-lite"/>
    </source>
</evidence>
<dbReference type="InParanoid" id="A0A5C3PKE7"/>
<organism evidence="2 3">
    <name type="scientific">Polyporus arcularius HHB13444</name>
    <dbReference type="NCBI Taxonomy" id="1314778"/>
    <lineage>
        <taxon>Eukaryota</taxon>
        <taxon>Fungi</taxon>
        <taxon>Dikarya</taxon>
        <taxon>Basidiomycota</taxon>
        <taxon>Agaricomycotina</taxon>
        <taxon>Agaricomycetes</taxon>
        <taxon>Polyporales</taxon>
        <taxon>Polyporaceae</taxon>
        <taxon>Polyporus</taxon>
    </lineage>
</organism>
<feature type="compositionally biased region" description="Acidic residues" evidence="1">
    <location>
        <begin position="421"/>
        <end position="436"/>
    </location>
</feature>
<evidence type="ECO:0000313" key="2">
    <source>
        <dbReference type="EMBL" id="TFK90264.1"/>
    </source>
</evidence>
<dbReference type="Proteomes" id="UP000308197">
    <property type="component" value="Unassembled WGS sequence"/>
</dbReference>
<feature type="compositionally biased region" description="Acidic residues" evidence="1">
    <location>
        <begin position="402"/>
        <end position="413"/>
    </location>
</feature>
<feature type="region of interest" description="Disordered" evidence="1">
    <location>
        <begin position="98"/>
        <end position="118"/>
    </location>
</feature>
<evidence type="ECO:0000313" key="3">
    <source>
        <dbReference type="Proteomes" id="UP000308197"/>
    </source>
</evidence>
<reference evidence="2 3" key="1">
    <citation type="journal article" date="2019" name="Nat. Ecol. Evol.">
        <title>Megaphylogeny resolves global patterns of mushroom evolution.</title>
        <authorList>
            <person name="Varga T."/>
            <person name="Krizsan K."/>
            <person name="Foldi C."/>
            <person name="Dima B."/>
            <person name="Sanchez-Garcia M."/>
            <person name="Sanchez-Ramirez S."/>
            <person name="Szollosi G.J."/>
            <person name="Szarkandi J.G."/>
            <person name="Papp V."/>
            <person name="Albert L."/>
            <person name="Andreopoulos W."/>
            <person name="Angelini C."/>
            <person name="Antonin V."/>
            <person name="Barry K.W."/>
            <person name="Bougher N.L."/>
            <person name="Buchanan P."/>
            <person name="Buyck B."/>
            <person name="Bense V."/>
            <person name="Catcheside P."/>
            <person name="Chovatia M."/>
            <person name="Cooper J."/>
            <person name="Damon W."/>
            <person name="Desjardin D."/>
            <person name="Finy P."/>
            <person name="Geml J."/>
            <person name="Haridas S."/>
            <person name="Hughes K."/>
            <person name="Justo A."/>
            <person name="Karasinski D."/>
            <person name="Kautmanova I."/>
            <person name="Kiss B."/>
            <person name="Kocsube S."/>
            <person name="Kotiranta H."/>
            <person name="LaButti K.M."/>
            <person name="Lechner B.E."/>
            <person name="Liimatainen K."/>
            <person name="Lipzen A."/>
            <person name="Lukacs Z."/>
            <person name="Mihaltcheva S."/>
            <person name="Morgado L.N."/>
            <person name="Niskanen T."/>
            <person name="Noordeloos M.E."/>
            <person name="Ohm R.A."/>
            <person name="Ortiz-Santana B."/>
            <person name="Ovrebo C."/>
            <person name="Racz N."/>
            <person name="Riley R."/>
            <person name="Savchenko A."/>
            <person name="Shiryaev A."/>
            <person name="Soop K."/>
            <person name="Spirin V."/>
            <person name="Szebenyi C."/>
            <person name="Tomsovsky M."/>
            <person name="Tulloss R.E."/>
            <person name="Uehling J."/>
            <person name="Grigoriev I.V."/>
            <person name="Vagvolgyi C."/>
            <person name="Papp T."/>
            <person name="Martin F.M."/>
            <person name="Miettinen O."/>
            <person name="Hibbett D.S."/>
            <person name="Nagy L.G."/>
        </authorList>
    </citation>
    <scope>NUCLEOTIDE SEQUENCE [LARGE SCALE GENOMIC DNA]</scope>
    <source>
        <strain evidence="2 3">HHB13444</strain>
    </source>
</reference>
<keyword evidence="3" id="KW-1185">Reference proteome</keyword>
<name>A0A5C3PKE7_9APHY</name>
<feature type="compositionally biased region" description="Basic and acidic residues" evidence="1">
    <location>
        <begin position="384"/>
        <end position="393"/>
    </location>
</feature>
<sequence length="436" mass="48811">MYLLWAVTHGRAPPTLSQLVIAPGHPLFHHPMFGTTYRTAWDIYASELKSHGYGHPMWFADPSTDGPIQLGDIGFFDDGRFYLLFNCIKPDPHRDRQCPTPFVPFTPPEKSMRGPDERINEPHLYSKRKRNLHVAAGASGGVRAHGAKGGADVSHKEEETSVASLDLVNPAKKTFLDCTGLIEKYVETHCDTWVKCFKDKKLARKKFVFVHGVTMTRAWKATAWERRKSSDRMSLWARAQSFVGVGGKVWYSDSHDTEKATNHNPDRDIGIRRDNESEDQCIFVNFYRSKTRRVIAQRIKRSLPQSGPTGPRSPKANEPGADEGAASSKPGTPPDNLAGSNKSPGLSSKRSQDPTRPDPRGGRRTLMNEKRTRHRRPKSSGRASPRDRHDSDGQRAPGPLEAAEDFYEPGEWADDSRTDVDASEGEGDEDEDERGR</sequence>
<feature type="region of interest" description="Disordered" evidence="1">
    <location>
        <begin position="253"/>
        <end position="272"/>
    </location>
</feature>
<feature type="region of interest" description="Disordered" evidence="1">
    <location>
        <begin position="298"/>
        <end position="436"/>
    </location>
</feature>
<gene>
    <name evidence="2" type="ORF">K466DRAFT_651659</name>
</gene>
<proteinExistence type="predicted"/>
<feature type="compositionally biased region" description="Polar residues" evidence="1">
    <location>
        <begin position="338"/>
        <end position="349"/>
    </location>
</feature>
<dbReference type="AlphaFoldDB" id="A0A5C3PKE7"/>
<accession>A0A5C3PKE7</accession>
<dbReference type="EMBL" id="ML211051">
    <property type="protein sequence ID" value="TFK90264.1"/>
    <property type="molecule type" value="Genomic_DNA"/>
</dbReference>